<dbReference type="PANTHER" id="PTHR32507:SF8">
    <property type="entry name" value="CNH1P"/>
    <property type="match status" value="1"/>
</dbReference>
<dbReference type="GO" id="GO:1902600">
    <property type="term" value="P:proton transmembrane transport"/>
    <property type="evidence" value="ECO:0007669"/>
    <property type="project" value="InterPro"/>
</dbReference>
<feature type="transmembrane region" description="Helical" evidence="9">
    <location>
        <begin position="310"/>
        <end position="341"/>
    </location>
</feature>
<dbReference type="AlphaFoldDB" id="A0AAD1AEU8"/>
<name>A0AAD1AEU8_9MICO</name>
<feature type="transmembrane region" description="Helical" evidence="9">
    <location>
        <begin position="107"/>
        <end position="126"/>
    </location>
</feature>
<feature type="transmembrane region" description="Helical" evidence="9">
    <location>
        <begin position="387"/>
        <end position="410"/>
    </location>
</feature>
<evidence type="ECO:0000256" key="3">
    <source>
        <dbReference type="ARBA" id="ARBA00022449"/>
    </source>
</evidence>
<feature type="compositionally biased region" description="Basic and acidic residues" evidence="8">
    <location>
        <begin position="33"/>
        <end position="43"/>
    </location>
</feature>
<evidence type="ECO:0000256" key="6">
    <source>
        <dbReference type="ARBA" id="ARBA00023065"/>
    </source>
</evidence>
<feature type="transmembrane region" description="Helical" evidence="9">
    <location>
        <begin position="268"/>
        <end position="290"/>
    </location>
</feature>
<keyword evidence="4 9" id="KW-0812">Transmembrane</keyword>
<keyword evidence="2" id="KW-0813">Transport</keyword>
<dbReference type="PANTHER" id="PTHR32507">
    <property type="entry name" value="NA(+)/H(+) ANTIPORTER 1"/>
    <property type="match status" value="1"/>
</dbReference>
<evidence type="ECO:0000256" key="2">
    <source>
        <dbReference type="ARBA" id="ARBA00022448"/>
    </source>
</evidence>
<evidence type="ECO:0000313" key="11">
    <source>
        <dbReference type="EMBL" id="AZZ56873.1"/>
    </source>
</evidence>
<comment type="subcellular location">
    <subcellularLocation>
        <location evidence="1">Cell membrane</location>
        <topology evidence="1">Multi-pass membrane protein</topology>
    </subcellularLocation>
</comment>
<gene>
    <name evidence="11" type="ORF">C7V51_14075</name>
</gene>
<proteinExistence type="predicted"/>
<reference evidence="11 12" key="1">
    <citation type="submission" date="2018-03" db="EMBL/GenBank/DDBJ databases">
        <title>Bacteriophage NCPPB3778 and a type I-E CRISPR drive the evolution of the US Biological Select Agent, Rathayibacter toxicus.</title>
        <authorList>
            <person name="Davis E.W.II."/>
            <person name="Tabima J.F."/>
            <person name="Weisberg A.J."/>
            <person name="Dantas Lopes L."/>
            <person name="Wiseman M.S."/>
            <person name="Wiseman M.S."/>
            <person name="Pupko T."/>
            <person name="Belcher M.S."/>
            <person name="Sechler A.J."/>
            <person name="Tancos M.A."/>
            <person name="Schroeder B.K."/>
            <person name="Murray T.D."/>
            <person name="Luster D.G."/>
            <person name="Schneider W.L."/>
            <person name="Rogers E."/>
            <person name="Andreote F.D."/>
            <person name="Grunwald N.J."/>
            <person name="Putnam M.L."/>
            <person name="Chang J.H."/>
        </authorList>
    </citation>
    <scope>NUCLEOTIDE SEQUENCE [LARGE SCALE GENOMIC DNA]</scope>
    <source>
        <strain evidence="11 12">NCCPB 2253</strain>
    </source>
</reference>
<evidence type="ECO:0000256" key="5">
    <source>
        <dbReference type="ARBA" id="ARBA00022989"/>
    </source>
</evidence>
<feature type="transmembrane region" description="Helical" evidence="9">
    <location>
        <begin position="361"/>
        <end position="381"/>
    </location>
</feature>
<feature type="transmembrane region" description="Helical" evidence="9">
    <location>
        <begin position="138"/>
        <end position="157"/>
    </location>
</feature>
<feature type="transmembrane region" description="Helical" evidence="9">
    <location>
        <begin position="453"/>
        <end position="475"/>
    </location>
</feature>
<accession>A0AAD1AEU8</accession>
<keyword evidence="6" id="KW-0406">Ion transport</keyword>
<keyword evidence="5 9" id="KW-1133">Transmembrane helix</keyword>
<feature type="transmembrane region" description="Helical" evidence="9">
    <location>
        <begin position="169"/>
        <end position="192"/>
    </location>
</feature>
<dbReference type="GO" id="GO:0015297">
    <property type="term" value="F:antiporter activity"/>
    <property type="evidence" value="ECO:0007669"/>
    <property type="project" value="UniProtKB-KW"/>
</dbReference>
<dbReference type="InterPro" id="IPR006153">
    <property type="entry name" value="Cation/H_exchanger_TM"/>
</dbReference>
<feature type="compositionally biased region" description="Polar residues" evidence="8">
    <location>
        <begin position="50"/>
        <end position="65"/>
    </location>
</feature>
<feature type="transmembrane region" description="Helical" evidence="9">
    <location>
        <begin position="422"/>
        <end position="441"/>
    </location>
</feature>
<dbReference type="KEGG" id="ria:C7V51_14075"/>
<dbReference type="Pfam" id="PF00999">
    <property type="entry name" value="Na_H_Exchanger"/>
    <property type="match status" value="1"/>
</dbReference>
<evidence type="ECO:0000256" key="9">
    <source>
        <dbReference type="SAM" id="Phobius"/>
    </source>
</evidence>
<evidence type="ECO:0000259" key="10">
    <source>
        <dbReference type="Pfam" id="PF00999"/>
    </source>
</evidence>
<protein>
    <submittedName>
        <fullName evidence="11">Sodium:proton antiporter</fullName>
    </submittedName>
</protein>
<sequence length="485" mass="51377">MKDRIRHGQRRRRSLRNLGRTFRIFVRRSGHPALERPPYRAPDRGPAPLSDQTQGPRRPSPTANASRVRLPVSAATTTSYRHEVTALLLVTGATVIWALTHRRLRRIAVSGPLLMAVLGAIAGWFVTDESTLFFDSKAALLVAEVVLALLLFVDAIDVKGPPGAALSAVPLRLLLIALPLSAACILAVGLALPLGLSLPVIIAVTCIATPVDFSPETSIIRDARIPARVRRWLSIESGYNDGLVTPVLLGALALAAESARPEQNALTTFLAAAPAGLIALVVGAALGVGAGRLFRWARAAGWADGQSIRIGLLALPVLTFAVAVSVNGNGFVAAFVCGIAFRLARGRGWDDRSETPLVEDVTSFLTLLLWFAFGLIGIILITGSVDWWPALFLALFALTVGRIGPVLLALLGTKTTRKDRLVIALLGPRGAASIVFGLIAFNALPSEDGFDVLAATGFVVGGSLLLHGIGGPLLIRRLYGAAERH</sequence>
<dbReference type="GO" id="GO:0005886">
    <property type="term" value="C:plasma membrane"/>
    <property type="evidence" value="ECO:0007669"/>
    <property type="project" value="UniProtKB-SubCell"/>
</dbReference>
<organism evidence="11 12">
    <name type="scientific">Rathayibacter iranicus</name>
    <dbReference type="NCBI Taxonomy" id="59737"/>
    <lineage>
        <taxon>Bacteria</taxon>
        <taxon>Bacillati</taxon>
        <taxon>Actinomycetota</taxon>
        <taxon>Actinomycetes</taxon>
        <taxon>Micrococcales</taxon>
        <taxon>Microbacteriaceae</taxon>
        <taxon>Rathayibacter</taxon>
    </lineage>
</organism>
<evidence type="ECO:0000313" key="12">
    <source>
        <dbReference type="Proteomes" id="UP000283946"/>
    </source>
</evidence>
<dbReference type="Proteomes" id="UP000283946">
    <property type="component" value="Chromosome"/>
</dbReference>
<keyword evidence="7 9" id="KW-0472">Membrane</keyword>
<evidence type="ECO:0000256" key="4">
    <source>
        <dbReference type="ARBA" id="ARBA00022692"/>
    </source>
</evidence>
<feature type="region of interest" description="Disordered" evidence="8">
    <location>
        <begin position="33"/>
        <end position="69"/>
    </location>
</feature>
<evidence type="ECO:0000256" key="1">
    <source>
        <dbReference type="ARBA" id="ARBA00004651"/>
    </source>
</evidence>
<dbReference type="EMBL" id="CP028130">
    <property type="protein sequence ID" value="AZZ56873.1"/>
    <property type="molecule type" value="Genomic_DNA"/>
</dbReference>
<keyword evidence="3" id="KW-0050">Antiport</keyword>
<feature type="domain" description="Cation/H+ exchanger transmembrane" evidence="10">
    <location>
        <begin position="95"/>
        <end position="472"/>
    </location>
</feature>
<evidence type="ECO:0000256" key="7">
    <source>
        <dbReference type="ARBA" id="ARBA00023136"/>
    </source>
</evidence>
<evidence type="ECO:0000256" key="8">
    <source>
        <dbReference type="SAM" id="MobiDB-lite"/>
    </source>
</evidence>